<accession>A0ABW2W0E9</accession>
<comment type="caution">
    <text evidence="1">The sequence shown here is derived from an EMBL/GenBank/DDBJ whole genome shotgun (WGS) entry which is preliminary data.</text>
</comment>
<evidence type="ECO:0000313" key="2">
    <source>
        <dbReference type="Proteomes" id="UP001597023"/>
    </source>
</evidence>
<name>A0ABW2W0E9_9ACTN</name>
<dbReference type="Proteomes" id="UP001597023">
    <property type="component" value="Unassembled WGS sequence"/>
</dbReference>
<sequence length="181" mass="19913">MKTAVPCYYHLDVEVSPERVGQVRRILAAHLRYWDLDTLIEPVCRSTDLLLTAIDEHATDKNTSIEMWWNGQHLITAIGENDCDLRPDQDLRSCLERIAATSDGWGCCATDTGSKVIWFSQRARAGERVPLVPTAPAPSLRETLQVPREVPVTALLAGPASTTGGVLAGERPPIGVLEDER</sequence>
<organism evidence="1 2">
    <name type="scientific">Streptomyces flavalbus</name>
    <dbReference type="NCBI Taxonomy" id="2665155"/>
    <lineage>
        <taxon>Bacteria</taxon>
        <taxon>Bacillati</taxon>
        <taxon>Actinomycetota</taxon>
        <taxon>Actinomycetes</taxon>
        <taxon>Kitasatosporales</taxon>
        <taxon>Streptomycetaceae</taxon>
        <taxon>Streptomyces</taxon>
    </lineage>
</organism>
<protein>
    <submittedName>
        <fullName evidence="1">Pep a2</fullName>
    </submittedName>
</protein>
<keyword evidence="2" id="KW-1185">Reference proteome</keyword>
<reference evidence="2" key="1">
    <citation type="journal article" date="2019" name="Int. J. Syst. Evol. Microbiol.">
        <title>The Global Catalogue of Microorganisms (GCM) 10K type strain sequencing project: providing services to taxonomists for standard genome sequencing and annotation.</title>
        <authorList>
            <consortium name="The Broad Institute Genomics Platform"/>
            <consortium name="The Broad Institute Genome Sequencing Center for Infectious Disease"/>
            <person name="Wu L."/>
            <person name="Ma J."/>
        </authorList>
    </citation>
    <scope>NUCLEOTIDE SEQUENCE [LARGE SCALE GENOMIC DNA]</scope>
    <source>
        <strain evidence="2">CGMCC 4.7400</strain>
    </source>
</reference>
<dbReference type="RefSeq" id="WP_381604579.1">
    <property type="nucleotide sequence ID" value="NZ_JBHTEB010000001.1"/>
</dbReference>
<dbReference type="EMBL" id="JBHTEB010000001">
    <property type="protein sequence ID" value="MFD0313005.1"/>
    <property type="molecule type" value="Genomic_DNA"/>
</dbReference>
<evidence type="ECO:0000313" key="1">
    <source>
        <dbReference type="EMBL" id="MFD0313005.1"/>
    </source>
</evidence>
<proteinExistence type="predicted"/>
<gene>
    <name evidence="1" type="ORF">ACFQZ6_01910</name>
</gene>